<evidence type="ECO:0000259" key="1">
    <source>
        <dbReference type="Pfam" id="PF02589"/>
    </source>
</evidence>
<dbReference type="InterPro" id="IPR003741">
    <property type="entry name" value="LUD_dom"/>
</dbReference>
<dbReference type="AlphaFoldDB" id="A0A1H7QD86"/>
<name>A0A1H7QD86_9SPHI</name>
<reference evidence="3" key="1">
    <citation type="submission" date="2016-10" db="EMBL/GenBank/DDBJ databases">
        <authorList>
            <person name="Varghese N."/>
            <person name="Submissions S."/>
        </authorList>
    </citation>
    <scope>NUCLEOTIDE SEQUENCE [LARGE SCALE GENOMIC DNA]</scope>
    <source>
        <strain evidence="3">Jip14</strain>
    </source>
</reference>
<protein>
    <submittedName>
        <fullName evidence="2">L-lactate dehydrogenase complex protein LldG</fullName>
    </submittedName>
</protein>
<evidence type="ECO:0000313" key="3">
    <source>
        <dbReference type="Proteomes" id="UP000198916"/>
    </source>
</evidence>
<accession>A0A1H7QD86</accession>
<dbReference type="Gene3D" id="3.40.50.10420">
    <property type="entry name" value="NagB/RpiA/CoA transferase-like"/>
    <property type="match status" value="1"/>
</dbReference>
<dbReference type="PANTHER" id="PTHR43682">
    <property type="entry name" value="LACTATE UTILIZATION PROTEIN C"/>
    <property type="match status" value="1"/>
</dbReference>
<feature type="domain" description="LUD" evidence="1">
    <location>
        <begin position="94"/>
        <end position="200"/>
    </location>
</feature>
<dbReference type="EMBL" id="FNZR01000005">
    <property type="protein sequence ID" value="SEL45942.1"/>
    <property type="molecule type" value="Genomic_DNA"/>
</dbReference>
<dbReference type="PANTHER" id="PTHR43682:SF1">
    <property type="entry name" value="LACTATE UTILIZATION PROTEIN C"/>
    <property type="match status" value="1"/>
</dbReference>
<dbReference type="SUPFAM" id="SSF100950">
    <property type="entry name" value="NagB/RpiA/CoA transferase-like"/>
    <property type="match status" value="1"/>
</dbReference>
<evidence type="ECO:0000313" key="2">
    <source>
        <dbReference type="EMBL" id="SEL45942.1"/>
    </source>
</evidence>
<dbReference type="Pfam" id="PF02589">
    <property type="entry name" value="LUD_dom"/>
    <property type="match status" value="1"/>
</dbReference>
<dbReference type="InterPro" id="IPR024185">
    <property type="entry name" value="FTHF_cligase-like_sf"/>
</dbReference>
<dbReference type="Proteomes" id="UP000198916">
    <property type="component" value="Unassembled WGS sequence"/>
</dbReference>
<dbReference type="STRING" id="332977.SAMN05421740_105310"/>
<sequence>MLKKVRHALLQKREAPYPNFEEADLRPEEPEPIDVLFAQRLTDVAGKFVYCEDELNFIENLLVLAEREKLRAMYAWEPAVQRLLEKYGFPFYRTEKEFDSAEMGITTCEALIARSGSILISNGNAAGRRLAIYPHLHVVVAYASQLVLDIKDGLQLIQRRYGDNLPSLINVITGPSRTADIEKTLVLGAHGPKEVYVFLLEDRIN</sequence>
<dbReference type="InterPro" id="IPR037171">
    <property type="entry name" value="NagB/RpiA_transferase-like"/>
</dbReference>
<gene>
    <name evidence="2" type="ORF">SAMN05421740_105310</name>
</gene>
<proteinExistence type="predicted"/>
<dbReference type="OrthoDB" id="9794157at2"/>
<organism evidence="2 3">
    <name type="scientific">Parapedobacter koreensis</name>
    <dbReference type="NCBI Taxonomy" id="332977"/>
    <lineage>
        <taxon>Bacteria</taxon>
        <taxon>Pseudomonadati</taxon>
        <taxon>Bacteroidota</taxon>
        <taxon>Sphingobacteriia</taxon>
        <taxon>Sphingobacteriales</taxon>
        <taxon>Sphingobacteriaceae</taxon>
        <taxon>Parapedobacter</taxon>
    </lineage>
</organism>
<keyword evidence="3" id="KW-1185">Reference proteome</keyword>